<gene>
    <name evidence="5" type="ORF">OG929_05795</name>
</gene>
<dbReference type="InterPro" id="IPR050204">
    <property type="entry name" value="AraC_XylS_family_regulators"/>
</dbReference>
<dbReference type="Pfam" id="PF12833">
    <property type="entry name" value="HTH_18"/>
    <property type="match status" value="1"/>
</dbReference>
<dbReference type="Proteomes" id="UP001432168">
    <property type="component" value="Chromosome"/>
</dbReference>
<dbReference type="InterPro" id="IPR018060">
    <property type="entry name" value="HTH_AraC"/>
</dbReference>
<dbReference type="PROSITE" id="PS01124">
    <property type="entry name" value="HTH_ARAC_FAMILY_2"/>
    <property type="match status" value="1"/>
</dbReference>
<organism evidence="5 6">
    <name type="scientific">Streptomyces pseudovenezuelae</name>
    <dbReference type="NCBI Taxonomy" id="67350"/>
    <lineage>
        <taxon>Bacteria</taxon>
        <taxon>Bacillati</taxon>
        <taxon>Actinomycetota</taxon>
        <taxon>Actinomycetes</taxon>
        <taxon>Kitasatosporales</taxon>
        <taxon>Streptomycetaceae</taxon>
        <taxon>Streptomyces</taxon>
        <taxon>Streptomyces aurantiacus group</taxon>
    </lineage>
</organism>
<dbReference type="InterPro" id="IPR009057">
    <property type="entry name" value="Homeodomain-like_sf"/>
</dbReference>
<keyword evidence="3" id="KW-0804">Transcription</keyword>
<evidence type="ECO:0000259" key="4">
    <source>
        <dbReference type="PROSITE" id="PS01124"/>
    </source>
</evidence>
<sequence length="308" mass="32639">MVLGARGDVVGAGAGAVEIARLGGLWRVTRPWHPGLRPYLRSYVGYWEAVATPYEARLVPTGSATLLISLAEPFSQVRRLGVRGGGSGRIGSLVVGLEDRPAICTHPGGQEAIRVEFTPLGAYRLFGMPMSELTNLAVEIRDVLGPEAGVLVERMAATPDWAARFDLLDMALLARLEYGPSPTPEVAQAWHLLSGSAGAIPIARIAAEVGWSQGYLIRRFTQQIGLAPKTSARVLRFRHAVALLGRGAASLAEVSTACGFYDQAHLNREFRAIAGTTPGRMVAARRVEGAMALSGSANSSKTATGTGR</sequence>
<dbReference type="Gene3D" id="1.10.10.60">
    <property type="entry name" value="Homeodomain-like"/>
    <property type="match status" value="1"/>
</dbReference>
<dbReference type="EMBL" id="CP109011">
    <property type="protein sequence ID" value="WUT41807.1"/>
    <property type="molecule type" value="Genomic_DNA"/>
</dbReference>
<protein>
    <submittedName>
        <fullName evidence="5">AraC family transcriptional regulator</fullName>
    </submittedName>
</protein>
<evidence type="ECO:0000313" key="5">
    <source>
        <dbReference type="EMBL" id="WUT41807.1"/>
    </source>
</evidence>
<dbReference type="SUPFAM" id="SSF46689">
    <property type="entry name" value="Homeodomain-like"/>
    <property type="match status" value="1"/>
</dbReference>
<keyword evidence="2" id="KW-0238">DNA-binding</keyword>
<reference evidence="5" key="1">
    <citation type="submission" date="2022-10" db="EMBL/GenBank/DDBJ databases">
        <title>The complete genomes of actinobacterial strains from the NBC collection.</title>
        <authorList>
            <person name="Joergensen T.S."/>
            <person name="Alvarez Arevalo M."/>
            <person name="Sterndorff E.B."/>
            <person name="Faurdal D."/>
            <person name="Vuksanovic O."/>
            <person name="Mourched A.-S."/>
            <person name="Charusanti P."/>
            <person name="Shaw S."/>
            <person name="Blin K."/>
            <person name="Weber T."/>
        </authorList>
    </citation>
    <scope>NUCLEOTIDE SEQUENCE</scope>
    <source>
        <strain evidence="5">NBC_00686</strain>
    </source>
</reference>
<feature type="domain" description="HTH araC/xylS-type" evidence="4">
    <location>
        <begin position="202"/>
        <end position="284"/>
    </location>
</feature>
<dbReference type="Pfam" id="PF20240">
    <property type="entry name" value="DUF6597"/>
    <property type="match status" value="1"/>
</dbReference>
<accession>A0ABZ1WQV2</accession>
<keyword evidence="6" id="KW-1185">Reference proteome</keyword>
<evidence type="ECO:0000256" key="1">
    <source>
        <dbReference type="ARBA" id="ARBA00023015"/>
    </source>
</evidence>
<evidence type="ECO:0000256" key="3">
    <source>
        <dbReference type="ARBA" id="ARBA00023163"/>
    </source>
</evidence>
<dbReference type="SMART" id="SM00342">
    <property type="entry name" value="HTH_ARAC"/>
    <property type="match status" value="1"/>
</dbReference>
<keyword evidence="1" id="KW-0805">Transcription regulation</keyword>
<dbReference type="RefSeq" id="WP_329259714.1">
    <property type="nucleotide sequence ID" value="NZ_CP109011.1"/>
</dbReference>
<dbReference type="PANTHER" id="PTHR46796:SF15">
    <property type="entry name" value="BLL1074 PROTEIN"/>
    <property type="match status" value="1"/>
</dbReference>
<dbReference type="PANTHER" id="PTHR46796">
    <property type="entry name" value="HTH-TYPE TRANSCRIPTIONAL ACTIVATOR RHAS-RELATED"/>
    <property type="match status" value="1"/>
</dbReference>
<dbReference type="InterPro" id="IPR046532">
    <property type="entry name" value="DUF6597"/>
</dbReference>
<evidence type="ECO:0000256" key="2">
    <source>
        <dbReference type="ARBA" id="ARBA00023125"/>
    </source>
</evidence>
<name>A0ABZ1WQV2_9ACTN</name>
<proteinExistence type="predicted"/>
<evidence type="ECO:0000313" key="6">
    <source>
        <dbReference type="Proteomes" id="UP001432168"/>
    </source>
</evidence>